<accession>A0A3E0VFU7</accession>
<keyword evidence="2" id="KW-1185">Reference proteome</keyword>
<protein>
    <recommendedName>
        <fullName evidence="3">TfoX N-terminal domain-containing protein</fullName>
    </recommendedName>
</protein>
<proteinExistence type="predicted"/>
<name>A0A3E0VFU7_9MICO</name>
<dbReference type="EMBL" id="NBWZ01000001">
    <property type="protein sequence ID" value="RFA08601.1"/>
    <property type="molecule type" value="Genomic_DNA"/>
</dbReference>
<dbReference type="RefSeq" id="WP_116414005.1">
    <property type="nucleotide sequence ID" value="NZ_NBWZ01000001.1"/>
</dbReference>
<evidence type="ECO:0000313" key="2">
    <source>
        <dbReference type="Proteomes" id="UP000256486"/>
    </source>
</evidence>
<dbReference type="SUPFAM" id="SSF159894">
    <property type="entry name" value="YgaC/TfoX-N like"/>
    <property type="match status" value="1"/>
</dbReference>
<sequence length="105" mass="11237">MPTPDEAFEALGGELRAQGAERGRMMGRPMYAVNGKMFACLSNERLAVRLGAGTAALDIALALPGATLFHPGDSNRTWRDWAALPLSAASAWPEFAGQALHNRLE</sequence>
<evidence type="ECO:0000313" key="1">
    <source>
        <dbReference type="EMBL" id="RFA08601.1"/>
    </source>
</evidence>
<dbReference type="OrthoDB" id="4558596at2"/>
<dbReference type="Proteomes" id="UP000256486">
    <property type="component" value="Unassembled WGS sequence"/>
</dbReference>
<gene>
    <name evidence="1" type="ORF">B7R54_04680</name>
</gene>
<reference evidence="1 2" key="1">
    <citation type="submission" date="2017-04" db="EMBL/GenBank/DDBJ databases">
        <title>Comparative genome analysis of Subtercola boreus.</title>
        <authorList>
            <person name="Cho Y.-J."/>
            <person name="Cho A."/>
            <person name="Kim O.-S."/>
            <person name="Lee J.-I."/>
        </authorList>
    </citation>
    <scope>NUCLEOTIDE SEQUENCE [LARGE SCALE GENOMIC DNA]</scope>
    <source>
        <strain evidence="1 2">K300</strain>
    </source>
</reference>
<organism evidence="1 2">
    <name type="scientific">Subtercola boreus</name>
    <dbReference type="NCBI Taxonomy" id="120213"/>
    <lineage>
        <taxon>Bacteria</taxon>
        <taxon>Bacillati</taxon>
        <taxon>Actinomycetota</taxon>
        <taxon>Actinomycetes</taxon>
        <taxon>Micrococcales</taxon>
        <taxon>Microbacteriaceae</taxon>
        <taxon>Subtercola</taxon>
    </lineage>
</organism>
<comment type="caution">
    <text evidence="1">The sequence shown here is derived from an EMBL/GenBank/DDBJ whole genome shotgun (WGS) entry which is preliminary data.</text>
</comment>
<evidence type="ECO:0008006" key="3">
    <source>
        <dbReference type="Google" id="ProtNLM"/>
    </source>
</evidence>
<dbReference type="AlphaFoldDB" id="A0A3E0VFU7"/>